<dbReference type="PANTHER" id="PTHR20994:SF0">
    <property type="entry name" value="ER MEMBRANE PROTEIN COMPLEX SUBUNIT 6"/>
    <property type="match status" value="1"/>
</dbReference>
<evidence type="ECO:0000313" key="10">
    <source>
        <dbReference type="Proteomes" id="UP000326757"/>
    </source>
</evidence>
<reference evidence="9 10" key="1">
    <citation type="submission" date="2019-06" db="EMBL/GenBank/DDBJ databases">
        <title>Genome Sequence of the Brown Rot Fungal Pathogen Monilinia laxa.</title>
        <authorList>
            <person name="De Miccolis Angelini R.M."/>
            <person name="Landi L."/>
            <person name="Abate D."/>
            <person name="Pollastro S."/>
            <person name="Romanazzi G."/>
            <person name="Faretra F."/>
        </authorList>
    </citation>
    <scope>NUCLEOTIDE SEQUENCE [LARGE SCALE GENOMIC DNA]</scope>
    <source>
        <strain evidence="9 10">Mlax316</strain>
    </source>
</reference>
<dbReference type="InterPro" id="IPR008504">
    <property type="entry name" value="Emc6"/>
</dbReference>
<keyword evidence="7 8" id="KW-0472">Membrane</keyword>
<evidence type="ECO:0000256" key="1">
    <source>
        <dbReference type="ARBA" id="ARBA00004477"/>
    </source>
</evidence>
<dbReference type="GO" id="GO:0000045">
    <property type="term" value="P:autophagosome assembly"/>
    <property type="evidence" value="ECO:0007669"/>
    <property type="project" value="TreeGrafter"/>
</dbReference>
<protein>
    <recommendedName>
        <fullName evidence="3">ER membrane protein complex subunit 6</fullName>
    </recommendedName>
</protein>
<keyword evidence="6 8" id="KW-1133">Transmembrane helix</keyword>
<dbReference type="EMBL" id="VIGI01000013">
    <property type="protein sequence ID" value="KAB8292360.1"/>
    <property type="molecule type" value="Genomic_DNA"/>
</dbReference>
<evidence type="ECO:0000256" key="2">
    <source>
        <dbReference type="ARBA" id="ARBA00009436"/>
    </source>
</evidence>
<evidence type="ECO:0000256" key="7">
    <source>
        <dbReference type="ARBA" id="ARBA00023136"/>
    </source>
</evidence>
<comment type="similarity">
    <text evidence="2">Belongs to the EMC6 family.</text>
</comment>
<organism evidence="9 10">
    <name type="scientific">Monilinia laxa</name>
    <name type="common">Brown rot fungus</name>
    <name type="synonym">Sclerotinia laxa</name>
    <dbReference type="NCBI Taxonomy" id="61186"/>
    <lineage>
        <taxon>Eukaryota</taxon>
        <taxon>Fungi</taxon>
        <taxon>Dikarya</taxon>
        <taxon>Ascomycota</taxon>
        <taxon>Pezizomycotina</taxon>
        <taxon>Leotiomycetes</taxon>
        <taxon>Helotiales</taxon>
        <taxon>Sclerotiniaceae</taxon>
        <taxon>Monilinia</taxon>
    </lineage>
</organism>
<keyword evidence="10" id="KW-1185">Reference proteome</keyword>
<dbReference type="OrthoDB" id="16510at2759"/>
<keyword evidence="5" id="KW-0256">Endoplasmic reticulum</keyword>
<dbReference type="GO" id="GO:0034975">
    <property type="term" value="P:protein folding in endoplasmic reticulum"/>
    <property type="evidence" value="ECO:0007669"/>
    <property type="project" value="TreeGrafter"/>
</dbReference>
<evidence type="ECO:0000256" key="8">
    <source>
        <dbReference type="SAM" id="Phobius"/>
    </source>
</evidence>
<dbReference type="Proteomes" id="UP000326757">
    <property type="component" value="Unassembled WGS sequence"/>
</dbReference>
<dbReference type="InterPro" id="IPR029008">
    <property type="entry name" value="EMC6-like"/>
</dbReference>
<gene>
    <name evidence="9" type="ORF">EYC80_008098</name>
</gene>
<keyword evidence="4 8" id="KW-0812">Transmembrane</keyword>
<evidence type="ECO:0000256" key="4">
    <source>
        <dbReference type="ARBA" id="ARBA00022692"/>
    </source>
</evidence>
<accession>A0A5N6JVK8</accession>
<dbReference type="GO" id="GO:0072546">
    <property type="term" value="C:EMC complex"/>
    <property type="evidence" value="ECO:0007669"/>
    <property type="project" value="InterPro"/>
</dbReference>
<dbReference type="PANTHER" id="PTHR20994">
    <property type="entry name" value="ER MEMBRANE PROTEIN COMPLEX SUBUNIT 6"/>
    <property type="match status" value="1"/>
</dbReference>
<comment type="subcellular location">
    <subcellularLocation>
        <location evidence="1">Endoplasmic reticulum membrane</location>
        <topology evidence="1">Multi-pass membrane protein</topology>
    </subcellularLocation>
</comment>
<proteinExistence type="inferred from homology"/>
<evidence type="ECO:0000313" key="9">
    <source>
        <dbReference type="EMBL" id="KAB8292360.1"/>
    </source>
</evidence>
<sequence length="203" mass="22906">MFGILIITPQPSIIYEYLPNHAASRSIFLLEPYQHSHSICHITVSVKRNEFAIMLTEREMQISPIVQESVMHNTKTLATLHNLTASLFGVAAGILGLESYPGFIFYIFFTLLTSALVYVFRIAPHMSKDTVGDRYFRGAWEFWTGGLVEGLSGLIDGSVEVVRGEFGMGWKRFMTRLRVRMGMNRMLSSGSIFSRGIGRPVYI</sequence>
<evidence type="ECO:0000256" key="3">
    <source>
        <dbReference type="ARBA" id="ARBA00020827"/>
    </source>
</evidence>
<feature type="transmembrane region" description="Helical" evidence="8">
    <location>
        <begin position="103"/>
        <end position="120"/>
    </location>
</feature>
<comment type="caution">
    <text evidence="9">The sequence shown here is derived from an EMBL/GenBank/DDBJ whole genome shotgun (WGS) entry which is preliminary data.</text>
</comment>
<feature type="transmembrane region" description="Helical" evidence="8">
    <location>
        <begin position="77"/>
        <end position="97"/>
    </location>
</feature>
<name>A0A5N6JVK8_MONLA</name>
<evidence type="ECO:0000256" key="6">
    <source>
        <dbReference type="ARBA" id="ARBA00022989"/>
    </source>
</evidence>
<evidence type="ECO:0000256" key="5">
    <source>
        <dbReference type="ARBA" id="ARBA00022824"/>
    </source>
</evidence>
<dbReference type="AlphaFoldDB" id="A0A5N6JVK8"/>
<dbReference type="Pfam" id="PF07019">
    <property type="entry name" value="EMC6"/>
    <property type="match status" value="1"/>
</dbReference>